<dbReference type="Pfam" id="PF13768">
    <property type="entry name" value="VWA_3"/>
    <property type="match status" value="1"/>
</dbReference>
<dbReference type="PANTHER" id="PTHR43656:SF5">
    <property type="entry name" value="NADH:FLAVIN OXIDOREDUCTASE_NADH OXIDASE N-TERMINAL DOMAIN-CONTAINING PROTEIN"/>
    <property type="match status" value="1"/>
</dbReference>
<dbReference type="InterPro" id="IPR051799">
    <property type="entry name" value="NADH_flavin_oxidoreductase"/>
</dbReference>
<feature type="domain" description="VIT" evidence="6">
    <location>
        <begin position="467"/>
        <end position="505"/>
    </location>
</feature>
<evidence type="ECO:0000313" key="8">
    <source>
        <dbReference type="EMBL" id="KAK9772159.1"/>
    </source>
</evidence>
<comment type="similarity">
    <text evidence="1">Belongs to the NADH:flavin oxidoreductase/NADH oxidase family.</text>
</comment>
<evidence type="ECO:0000313" key="9">
    <source>
        <dbReference type="Proteomes" id="UP001465668"/>
    </source>
</evidence>
<proteinExistence type="inferred from homology"/>
<evidence type="ECO:0000259" key="6">
    <source>
        <dbReference type="Pfam" id="PF08487"/>
    </source>
</evidence>
<comment type="caution">
    <text evidence="8">The sequence shown here is derived from an EMBL/GenBank/DDBJ whole genome shotgun (WGS) entry which is preliminary data.</text>
</comment>
<gene>
    <name evidence="8" type="ORF">SCAR479_11168</name>
</gene>
<dbReference type="Gene3D" id="3.20.20.70">
    <property type="entry name" value="Aldolase class I"/>
    <property type="match status" value="1"/>
</dbReference>
<evidence type="ECO:0000256" key="3">
    <source>
        <dbReference type="ARBA" id="ARBA00022643"/>
    </source>
</evidence>
<dbReference type="CDD" id="cd04733">
    <property type="entry name" value="OYE_like_2_FMN"/>
    <property type="match status" value="1"/>
</dbReference>
<protein>
    <submittedName>
        <fullName evidence="8">Uncharacterized protein</fullName>
    </submittedName>
</protein>
<dbReference type="Pfam" id="PF08487">
    <property type="entry name" value="VIT"/>
    <property type="match status" value="1"/>
</dbReference>
<dbReference type="SUPFAM" id="SSF51395">
    <property type="entry name" value="FMN-linked oxidoreductases"/>
    <property type="match status" value="1"/>
</dbReference>
<dbReference type="InterPro" id="IPR036465">
    <property type="entry name" value="vWFA_dom_sf"/>
</dbReference>
<evidence type="ECO:0000259" key="7">
    <source>
        <dbReference type="Pfam" id="PF13768"/>
    </source>
</evidence>
<keyword evidence="3" id="KW-0288">FMN</keyword>
<organism evidence="8 9">
    <name type="scientific">Seiridium cardinale</name>
    <dbReference type="NCBI Taxonomy" id="138064"/>
    <lineage>
        <taxon>Eukaryota</taxon>
        <taxon>Fungi</taxon>
        <taxon>Dikarya</taxon>
        <taxon>Ascomycota</taxon>
        <taxon>Pezizomycotina</taxon>
        <taxon>Sordariomycetes</taxon>
        <taxon>Xylariomycetidae</taxon>
        <taxon>Amphisphaeriales</taxon>
        <taxon>Sporocadaceae</taxon>
        <taxon>Seiridium</taxon>
    </lineage>
</organism>
<dbReference type="InterPro" id="IPR013694">
    <property type="entry name" value="VIT"/>
</dbReference>
<keyword evidence="4" id="KW-0560">Oxidoreductase</keyword>
<dbReference type="EMBL" id="JARVKM010000065">
    <property type="protein sequence ID" value="KAK9772159.1"/>
    <property type="molecule type" value="Genomic_DNA"/>
</dbReference>
<evidence type="ECO:0000256" key="1">
    <source>
        <dbReference type="ARBA" id="ARBA00005979"/>
    </source>
</evidence>
<dbReference type="SUPFAM" id="SSF53300">
    <property type="entry name" value="vWA-like"/>
    <property type="match status" value="1"/>
</dbReference>
<dbReference type="InterPro" id="IPR013785">
    <property type="entry name" value="Aldolase_TIM"/>
</dbReference>
<keyword evidence="2" id="KW-0285">Flavoprotein</keyword>
<evidence type="ECO:0000259" key="5">
    <source>
        <dbReference type="Pfam" id="PF00724"/>
    </source>
</evidence>
<accession>A0ABR2XED0</accession>
<keyword evidence="9" id="KW-1185">Reference proteome</keyword>
<dbReference type="Proteomes" id="UP001465668">
    <property type="component" value="Unassembled WGS sequence"/>
</dbReference>
<dbReference type="PANTHER" id="PTHR43656">
    <property type="entry name" value="BINDING OXIDOREDUCTASE, PUTATIVE (AFU_ORTHOLOGUE AFUA_2G08260)-RELATED"/>
    <property type="match status" value="1"/>
</dbReference>
<dbReference type="Pfam" id="PF00724">
    <property type="entry name" value="Oxidored_FMN"/>
    <property type="match status" value="1"/>
</dbReference>
<evidence type="ECO:0000256" key="2">
    <source>
        <dbReference type="ARBA" id="ARBA00022630"/>
    </source>
</evidence>
<reference evidence="8 9" key="1">
    <citation type="submission" date="2024-02" db="EMBL/GenBank/DDBJ databases">
        <title>First draft genome assembly of two strains of Seiridium cardinale.</title>
        <authorList>
            <person name="Emiliani G."/>
            <person name="Scali E."/>
        </authorList>
    </citation>
    <scope>NUCLEOTIDE SEQUENCE [LARGE SCALE GENOMIC DNA]</scope>
    <source>
        <strain evidence="8 9">BM-138-000479</strain>
    </source>
</reference>
<dbReference type="InterPro" id="IPR001155">
    <property type="entry name" value="OxRdtase_FMN_N"/>
</dbReference>
<sequence length="876" mass="97011">MAPNRFEGERTDAAPLGKPLKFEFSGKTASNRFLKAAMTERLSSWDPQDLPKRGVPSKELVNVYRRWGEGQFGVILTGNVMVDYDQLEAAGNPIVPRDAEFSGERFDAFKELATESKKHGSLIVAQVSHPGRQVDDNINPHPISASDVQLEGNVMGMTFGKPRAMEKKDFEEVIGGFAHAAEFLYKAGYDGVELHGAHGYLLAQFLSPSTNKRTDQYGGSLLNRARLIFEISDAIRERVPDKSFIISIKLNSVEFQEGGFSTDDCKDLCVELEKHNFDFVELSGGTYQSLAFGHKRESTKKREAFFLDFADSIVPQLKKTKAYVTGGLRSVEAMVQALNSVHGVGLARPITHEFDLPAKILAGKVQGALHYKLDEQDFGATNVAAGTQIRLVGKDRQPLDLTQDKYLQVFQKSMEQWGKEMGDNKNNSKYGYVDILGTELKPYGTPFPRYEQLGYNCIVIHTHGLGIAHGQTAGLVEQLPTASDVFTTTIGNVPAGAEIKVEVTYLGELKHDAQIDGVRLTIPTIIAPRYGSYPGKLITSHTQSNGDIKITVDAEVPTGCHIVFFQSPSHPLAVTLGRTSITPDAEPSFQKASATLSLGTAELEKDFILQMKATNTGNPVAILETHPTIRNQRALMATLVPMFQLPAEKPESSFVYDRSGSMDSKMNKLKVALCLFVKSLSVGFRHSFLWDRSQTYDHSSVEEAMNRIDTFSANYGGTELYRPVEDAFERRYTDMNSEVFLLTDGEICNRDELINITNGHVSSSNGTIRLFSLGIGRAASHALIESVARAGNGFSQSASDNGEIGSKIIRRLKGALFPHVKDYSLEVKYTTDSADSHWYMRTFRDHFDTKWIITMPFTFAESGQEKLFVRPTNHCL</sequence>
<dbReference type="InterPro" id="IPR002035">
    <property type="entry name" value="VWF_A"/>
</dbReference>
<feature type="domain" description="VWFA" evidence="7">
    <location>
        <begin position="654"/>
        <end position="796"/>
    </location>
</feature>
<name>A0ABR2XED0_9PEZI</name>
<feature type="domain" description="NADH:flavin oxidoreductase/NADH oxidase N-terminal" evidence="5">
    <location>
        <begin position="18"/>
        <end position="362"/>
    </location>
</feature>
<evidence type="ECO:0000256" key="4">
    <source>
        <dbReference type="ARBA" id="ARBA00023002"/>
    </source>
</evidence>
<dbReference type="Gene3D" id="3.40.50.410">
    <property type="entry name" value="von Willebrand factor, type A domain"/>
    <property type="match status" value="1"/>
</dbReference>